<dbReference type="Pfam" id="PF13614">
    <property type="entry name" value="AAA_31"/>
    <property type="match status" value="1"/>
</dbReference>
<evidence type="ECO:0000256" key="1">
    <source>
        <dbReference type="SAM" id="MobiDB-lite"/>
    </source>
</evidence>
<dbReference type="AlphaFoldDB" id="Q18DF1"/>
<evidence type="ECO:0000313" key="3">
    <source>
        <dbReference type="EMBL" id="CAJ51116.1"/>
    </source>
</evidence>
<dbReference type="EMBL" id="AM180089">
    <property type="protein sequence ID" value="CAJ51116.1"/>
    <property type="molecule type" value="Genomic_DNA"/>
</dbReference>
<dbReference type="eggNOG" id="arCOG00586">
    <property type="taxonomic scope" value="Archaea"/>
</dbReference>
<evidence type="ECO:0000313" key="4">
    <source>
        <dbReference type="Proteomes" id="UP000001975"/>
    </source>
</evidence>
<dbReference type="InterPro" id="IPR025669">
    <property type="entry name" value="AAA_dom"/>
</dbReference>
<proteinExistence type="predicted"/>
<protein>
    <submittedName>
        <fullName evidence="3">ParA domain protein</fullName>
    </submittedName>
</protein>
<keyword evidence="4" id="KW-1185">Reference proteome</keyword>
<dbReference type="PANTHER" id="PTHR13696">
    <property type="entry name" value="P-LOOP CONTAINING NUCLEOSIDE TRIPHOSPHATE HYDROLASE"/>
    <property type="match status" value="1"/>
</dbReference>
<dbReference type="KEGG" id="hwa:HQ_4026A"/>
<dbReference type="Proteomes" id="UP000001975">
    <property type="component" value="Plasmid PL47"/>
</dbReference>
<dbReference type="SUPFAM" id="SSF52540">
    <property type="entry name" value="P-loop containing nucleoside triphosphate hydrolases"/>
    <property type="match status" value="1"/>
</dbReference>
<name>Q18DF1_HALWD</name>
<reference evidence="3 4" key="1">
    <citation type="journal article" date="2006" name="BMC Genomics">
        <title>The genome of the square archaeon Haloquadratum walsbyi: life at the limits of water activity.</title>
        <authorList>
            <person name="Bolhuis H.H."/>
            <person name="Palm P.P."/>
            <person name="Wende A.W."/>
            <person name="Falb M.M."/>
            <person name="Rampp M.M."/>
            <person name="Rodriguez-Valera F.F."/>
            <person name="Pfeiffer F.F."/>
            <person name="Oesterhelt D.D."/>
        </authorList>
    </citation>
    <scope>NUCLEOTIDE SEQUENCE [LARGE SCALE GENOMIC DNA]</scope>
    <source>
        <strain evidence="4">DSM 16790 / HBSQ001</strain>
        <plasmid evidence="4">Plasmid PL47</plasmid>
    </source>
</reference>
<sequence length="314" mass="34903">MIRVTSTQRAAVFIDKGGTGKTTSAAHLGVALNQLGSSVLLIDLAGKQGDLADALGVFEDVQRDISTEDDFPNIATTMGNRWSDVAEMVGGKEAVERLVYETDSGVDLIPAHPDLDGLDADLGNIDDVQERYNRLRLFLDDHVEPLERWDVIIIDMPGLANNITYNGLWAAQNVVTPVSMGSFELKQARSLKNDLQKIRSSYDQEVQLTMVIANLYDRRTNLHSDILARFEDEFGSVMAPEYIVDSQQIRTVTEEGQSLFDVPDEELLSTAEDARDAFRRNAAELLTRLRQGSRSTPTQSQSRNRSQTRSPETQ</sequence>
<gene>
    <name evidence="3" type="primary">parA6</name>
    <name evidence="3" type="ordered locus">HQ_4026A</name>
</gene>
<feature type="compositionally biased region" description="Low complexity" evidence="1">
    <location>
        <begin position="290"/>
        <end position="314"/>
    </location>
</feature>
<dbReference type="HOGENOM" id="CLU_037612_1_4_2"/>
<feature type="domain" description="AAA" evidence="2">
    <location>
        <begin position="11"/>
        <end position="207"/>
    </location>
</feature>
<evidence type="ECO:0000259" key="2">
    <source>
        <dbReference type="Pfam" id="PF13614"/>
    </source>
</evidence>
<dbReference type="PANTHER" id="PTHR13696:SF99">
    <property type="entry name" value="COBYRINIC ACID AC-DIAMIDE SYNTHASE"/>
    <property type="match status" value="1"/>
</dbReference>
<dbReference type="Gene3D" id="3.40.50.300">
    <property type="entry name" value="P-loop containing nucleotide triphosphate hydrolases"/>
    <property type="match status" value="1"/>
</dbReference>
<accession>Q18DF1</accession>
<geneLocation type="plasmid" evidence="3 4">
    <name>PL47</name>
</geneLocation>
<keyword evidence="3" id="KW-0614">Plasmid</keyword>
<dbReference type="InterPro" id="IPR027417">
    <property type="entry name" value="P-loop_NTPase"/>
</dbReference>
<dbReference type="InterPro" id="IPR050678">
    <property type="entry name" value="DNA_Partitioning_ATPase"/>
</dbReference>
<feature type="region of interest" description="Disordered" evidence="1">
    <location>
        <begin position="287"/>
        <end position="314"/>
    </location>
</feature>
<organism evidence="3 4">
    <name type="scientific">Haloquadratum walsbyi (strain DSM 16790 / HBSQ001)</name>
    <dbReference type="NCBI Taxonomy" id="362976"/>
    <lineage>
        <taxon>Archaea</taxon>
        <taxon>Methanobacteriati</taxon>
        <taxon>Methanobacteriota</taxon>
        <taxon>Stenosarchaea group</taxon>
        <taxon>Halobacteria</taxon>
        <taxon>Halobacteriales</taxon>
        <taxon>Haloferacaceae</taxon>
        <taxon>Haloquadratum</taxon>
    </lineage>
</organism>